<dbReference type="PANTHER" id="PTHR11064:SF9">
    <property type="entry name" value="NUCLEAR TRANSCRIPTION FACTOR Y SUBUNIT BETA"/>
    <property type="match status" value="1"/>
</dbReference>
<gene>
    <name evidence="10" type="ORF">SARC_03771</name>
</gene>
<dbReference type="GO" id="GO:0000978">
    <property type="term" value="F:RNA polymerase II cis-regulatory region sequence-specific DNA binding"/>
    <property type="evidence" value="ECO:0007669"/>
    <property type="project" value="TreeGrafter"/>
</dbReference>
<dbReference type="InterPro" id="IPR009072">
    <property type="entry name" value="Histone-fold"/>
</dbReference>
<evidence type="ECO:0000256" key="3">
    <source>
        <dbReference type="ARBA" id="ARBA00023015"/>
    </source>
</evidence>
<keyword evidence="6" id="KW-0804">Transcription</keyword>
<feature type="compositionally biased region" description="Low complexity" evidence="8">
    <location>
        <begin position="26"/>
        <end position="36"/>
    </location>
</feature>
<comment type="subcellular location">
    <subcellularLocation>
        <location evidence="1">Nucleus</location>
    </subcellularLocation>
</comment>
<organism evidence="10 11">
    <name type="scientific">Sphaeroforma arctica JP610</name>
    <dbReference type="NCBI Taxonomy" id="667725"/>
    <lineage>
        <taxon>Eukaryota</taxon>
        <taxon>Ichthyosporea</taxon>
        <taxon>Ichthyophonida</taxon>
        <taxon>Sphaeroforma</taxon>
    </lineage>
</organism>
<reference evidence="10 11" key="1">
    <citation type="submission" date="2011-02" db="EMBL/GenBank/DDBJ databases">
        <title>The Genome Sequence of Sphaeroforma arctica JP610.</title>
        <authorList>
            <consortium name="The Broad Institute Genome Sequencing Platform"/>
            <person name="Russ C."/>
            <person name="Cuomo C."/>
            <person name="Young S.K."/>
            <person name="Zeng Q."/>
            <person name="Gargeya S."/>
            <person name="Alvarado L."/>
            <person name="Berlin A."/>
            <person name="Chapman S.B."/>
            <person name="Chen Z."/>
            <person name="Freedman E."/>
            <person name="Gellesch M."/>
            <person name="Goldberg J."/>
            <person name="Griggs A."/>
            <person name="Gujja S."/>
            <person name="Heilman E."/>
            <person name="Heiman D."/>
            <person name="Howarth C."/>
            <person name="Mehta T."/>
            <person name="Neiman D."/>
            <person name="Pearson M."/>
            <person name="Roberts A."/>
            <person name="Saif S."/>
            <person name="Shea T."/>
            <person name="Shenoy N."/>
            <person name="Sisk P."/>
            <person name="Stolte C."/>
            <person name="Sykes S."/>
            <person name="White J."/>
            <person name="Yandava C."/>
            <person name="Burger G."/>
            <person name="Gray M.W."/>
            <person name="Holland P.W.H."/>
            <person name="King N."/>
            <person name="Lang F.B.F."/>
            <person name="Roger A.J."/>
            <person name="Ruiz-Trillo I."/>
            <person name="Haas B."/>
            <person name="Nusbaum C."/>
            <person name="Birren B."/>
        </authorList>
    </citation>
    <scope>NUCLEOTIDE SEQUENCE [LARGE SCALE GENOMIC DNA]</scope>
    <source>
        <strain evidence="10 11">JP610</strain>
    </source>
</reference>
<feature type="domain" description="Transcription factor CBF/NF-Y/archaeal histone" evidence="9">
    <location>
        <begin position="54"/>
        <end position="118"/>
    </location>
</feature>
<evidence type="ECO:0000259" key="9">
    <source>
        <dbReference type="Pfam" id="PF00808"/>
    </source>
</evidence>
<dbReference type="PANTHER" id="PTHR11064">
    <property type="entry name" value="CCAAT-BINDING TRANSCRIPTION FACTOR-RELATED"/>
    <property type="match status" value="1"/>
</dbReference>
<dbReference type="GeneID" id="25904275"/>
<evidence type="ECO:0000313" key="10">
    <source>
        <dbReference type="EMBL" id="KNC84010.1"/>
    </source>
</evidence>
<keyword evidence="5" id="KW-0010">Activator</keyword>
<keyword evidence="4" id="KW-0238">DNA-binding</keyword>
<evidence type="ECO:0000256" key="1">
    <source>
        <dbReference type="ARBA" id="ARBA00004123"/>
    </source>
</evidence>
<dbReference type="CDD" id="cd22907">
    <property type="entry name" value="HFD_NFYB"/>
    <property type="match status" value="1"/>
</dbReference>
<proteinExistence type="inferred from homology"/>
<dbReference type="EMBL" id="KQ241795">
    <property type="protein sequence ID" value="KNC84010.1"/>
    <property type="molecule type" value="Genomic_DNA"/>
</dbReference>
<dbReference type="SUPFAM" id="SSF47113">
    <property type="entry name" value="Histone-fold"/>
    <property type="match status" value="1"/>
</dbReference>
<evidence type="ECO:0000256" key="2">
    <source>
        <dbReference type="ARBA" id="ARBA00009053"/>
    </source>
</evidence>
<feature type="region of interest" description="Disordered" evidence="8">
    <location>
        <begin position="1"/>
        <end position="39"/>
    </location>
</feature>
<dbReference type="InterPro" id="IPR027113">
    <property type="entry name" value="Transc_fact_NFYB/HAP3"/>
</dbReference>
<dbReference type="OrthoDB" id="386949at2759"/>
<dbReference type="Pfam" id="PF00808">
    <property type="entry name" value="CBFD_NFYB_HMF"/>
    <property type="match status" value="1"/>
</dbReference>
<protein>
    <recommendedName>
        <fullName evidence="9">Transcription factor CBF/NF-Y/archaeal histone domain-containing protein</fullName>
    </recommendedName>
</protein>
<dbReference type="FunFam" id="1.10.20.10:FF:000110">
    <property type="entry name" value="Nuclear factor Y, subunit B1"/>
    <property type="match status" value="1"/>
</dbReference>
<accession>A0A0L0G4P0</accession>
<keyword evidence="3" id="KW-0805">Transcription regulation</keyword>
<dbReference type="eggNOG" id="KOG0869">
    <property type="taxonomic scope" value="Eukaryota"/>
</dbReference>
<dbReference type="GO" id="GO:0046982">
    <property type="term" value="F:protein heterodimerization activity"/>
    <property type="evidence" value="ECO:0007669"/>
    <property type="project" value="InterPro"/>
</dbReference>
<dbReference type="RefSeq" id="XP_014157912.1">
    <property type="nucleotide sequence ID" value="XM_014302437.1"/>
</dbReference>
<sequence>MSDQVPTFPQQGGAPGGVPPGGDNFQGQQGYAEGQAGFTGDQSTLPVLREQDRLLPIANISRIMKRAIPENGKMAKDSKECMQECCTEFIGFITSEASDRCTQEKRKTINGEDILWAMQSLGFDQYIEPLKMYLQAYRESIKGDRGLEAPNAPAAIMGADGQQQWQQQQVTYMSGGVAPVGGYQQ</sequence>
<keyword evidence="7" id="KW-0539">Nucleus</keyword>
<evidence type="ECO:0000256" key="7">
    <source>
        <dbReference type="ARBA" id="ARBA00023242"/>
    </source>
</evidence>
<evidence type="ECO:0000256" key="6">
    <source>
        <dbReference type="ARBA" id="ARBA00023163"/>
    </source>
</evidence>
<comment type="similarity">
    <text evidence="2">Belongs to the NFYB/HAP3 subunit family.</text>
</comment>
<dbReference type="AlphaFoldDB" id="A0A0L0G4P0"/>
<evidence type="ECO:0000313" key="11">
    <source>
        <dbReference type="Proteomes" id="UP000054560"/>
    </source>
</evidence>
<keyword evidence="11" id="KW-1185">Reference proteome</keyword>
<evidence type="ECO:0000256" key="8">
    <source>
        <dbReference type="SAM" id="MobiDB-lite"/>
    </source>
</evidence>
<dbReference type="GO" id="GO:0016602">
    <property type="term" value="C:CCAAT-binding factor complex"/>
    <property type="evidence" value="ECO:0007669"/>
    <property type="project" value="InterPro"/>
</dbReference>
<evidence type="ECO:0000256" key="5">
    <source>
        <dbReference type="ARBA" id="ARBA00023159"/>
    </source>
</evidence>
<dbReference type="STRING" id="667725.A0A0L0G4P0"/>
<dbReference type="Gene3D" id="1.10.20.10">
    <property type="entry name" value="Histone, subunit A"/>
    <property type="match status" value="1"/>
</dbReference>
<name>A0A0L0G4P0_9EUKA</name>
<dbReference type="GO" id="GO:0001228">
    <property type="term" value="F:DNA-binding transcription activator activity, RNA polymerase II-specific"/>
    <property type="evidence" value="ECO:0007669"/>
    <property type="project" value="InterPro"/>
</dbReference>
<dbReference type="PRINTS" id="PR00615">
    <property type="entry name" value="CCAATSUBUNTA"/>
</dbReference>
<dbReference type="Proteomes" id="UP000054560">
    <property type="component" value="Unassembled WGS sequence"/>
</dbReference>
<dbReference type="InterPro" id="IPR003958">
    <property type="entry name" value="CBFA_NFYB_domain"/>
</dbReference>
<evidence type="ECO:0000256" key="4">
    <source>
        <dbReference type="ARBA" id="ARBA00023125"/>
    </source>
</evidence>